<dbReference type="Proteomes" id="UP000314294">
    <property type="component" value="Unassembled WGS sequence"/>
</dbReference>
<dbReference type="EMBL" id="SRLO01000099">
    <property type="protein sequence ID" value="TNN75820.1"/>
    <property type="molecule type" value="Genomic_DNA"/>
</dbReference>
<keyword evidence="2" id="KW-1185">Reference proteome</keyword>
<comment type="caution">
    <text evidence="1">The sequence shown here is derived from an EMBL/GenBank/DDBJ whole genome shotgun (WGS) entry which is preliminary data.</text>
</comment>
<evidence type="ECO:0000313" key="2">
    <source>
        <dbReference type="Proteomes" id="UP000314294"/>
    </source>
</evidence>
<sequence>MDGCELSVEVSEWPFKPWPYINPRGPTRRPTQVPLALFAPLPSPPVRLDISGTSLIIRLQWSAMLTGCPLMAVPLSLHRGSTAAAAAVCGGECSMSDFCFSAKFTCRENKCRMP</sequence>
<organism evidence="1 2">
    <name type="scientific">Liparis tanakae</name>
    <name type="common">Tanaka's snailfish</name>
    <dbReference type="NCBI Taxonomy" id="230148"/>
    <lineage>
        <taxon>Eukaryota</taxon>
        <taxon>Metazoa</taxon>
        <taxon>Chordata</taxon>
        <taxon>Craniata</taxon>
        <taxon>Vertebrata</taxon>
        <taxon>Euteleostomi</taxon>
        <taxon>Actinopterygii</taxon>
        <taxon>Neopterygii</taxon>
        <taxon>Teleostei</taxon>
        <taxon>Neoteleostei</taxon>
        <taxon>Acanthomorphata</taxon>
        <taxon>Eupercaria</taxon>
        <taxon>Perciformes</taxon>
        <taxon>Cottioidei</taxon>
        <taxon>Cottales</taxon>
        <taxon>Liparidae</taxon>
        <taxon>Liparis</taxon>
    </lineage>
</organism>
<gene>
    <name evidence="1" type="ORF">EYF80_013967</name>
</gene>
<accession>A0A4Z2ICZ0</accession>
<reference evidence="1 2" key="1">
    <citation type="submission" date="2019-03" db="EMBL/GenBank/DDBJ databases">
        <title>First draft genome of Liparis tanakae, snailfish: a comprehensive survey of snailfish specific genes.</title>
        <authorList>
            <person name="Kim W."/>
            <person name="Song I."/>
            <person name="Jeong J.-H."/>
            <person name="Kim D."/>
            <person name="Kim S."/>
            <person name="Ryu S."/>
            <person name="Song J.Y."/>
            <person name="Lee S.K."/>
        </authorList>
    </citation>
    <scope>NUCLEOTIDE SEQUENCE [LARGE SCALE GENOMIC DNA]</scope>
    <source>
        <tissue evidence="1">Muscle</tissue>
    </source>
</reference>
<dbReference type="AlphaFoldDB" id="A0A4Z2ICZ0"/>
<name>A0A4Z2ICZ0_9TELE</name>
<protein>
    <submittedName>
        <fullName evidence="1">Uncharacterized protein</fullName>
    </submittedName>
</protein>
<proteinExistence type="predicted"/>
<evidence type="ECO:0000313" key="1">
    <source>
        <dbReference type="EMBL" id="TNN75820.1"/>
    </source>
</evidence>